<feature type="compositionally biased region" description="Basic and acidic residues" evidence="2">
    <location>
        <begin position="351"/>
        <end position="361"/>
    </location>
</feature>
<evidence type="ECO:0000256" key="1">
    <source>
        <dbReference type="SAM" id="Coils"/>
    </source>
</evidence>
<dbReference type="Pfam" id="PF13094">
    <property type="entry name" value="CENP-Q"/>
    <property type="match status" value="1"/>
</dbReference>
<dbReference type="InterPro" id="IPR025212">
    <property type="entry name" value="CAD_CENP-Q"/>
</dbReference>
<feature type="coiled-coil region" evidence="1">
    <location>
        <begin position="386"/>
        <end position="427"/>
    </location>
</feature>
<feature type="region of interest" description="Disordered" evidence="2">
    <location>
        <begin position="431"/>
        <end position="473"/>
    </location>
</feature>
<evidence type="ECO:0000313" key="4">
    <source>
        <dbReference type="Proteomes" id="UP001397290"/>
    </source>
</evidence>
<feature type="compositionally biased region" description="Polar residues" evidence="2">
    <location>
        <begin position="165"/>
        <end position="176"/>
    </location>
</feature>
<protein>
    <recommendedName>
        <fullName evidence="5">Kinetochore protein fta7</fullName>
    </recommendedName>
</protein>
<name>A0AAW0RFX4_9HYPO</name>
<keyword evidence="1" id="KW-0175">Coiled coil</keyword>
<dbReference type="AlphaFoldDB" id="A0AAW0RFX4"/>
<feature type="compositionally biased region" description="Gly residues" evidence="2">
    <location>
        <begin position="434"/>
        <end position="446"/>
    </location>
</feature>
<accession>A0AAW0RFX4</accession>
<proteinExistence type="predicted"/>
<dbReference type="Proteomes" id="UP001397290">
    <property type="component" value="Unassembled WGS sequence"/>
</dbReference>
<feature type="compositionally biased region" description="Low complexity" evidence="2">
    <location>
        <begin position="96"/>
        <end position="113"/>
    </location>
</feature>
<feature type="region of interest" description="Disordered" evidence="2">
    <location>
        <begin position="52"/>
        <end position="252"/>
    </location>
</feature>
<evidence type="ECO:0000256" key="2">
    <source>
        <dbReference type="SAM" id="MobiDB-lite"/>
    </source>
</evidence>
<feature type="compositionally biased region" description="Acidic residues" evidence="2">
    <location>
        <begin position="215"/>
        <end position="235"/>
    </location>
</feature>
<feature type="region of interest" description="Disordered" evidence="2">
    <location>
        <begin position="287"/>
        <end position="306"/>
    </location>
</feature>
<feature type="compositionally biased region" description="Low complexity" evidence="2">
    <location>
        <begin position="184"/>
        <end position="197"/>
    </location>
</feature>
<organism evidence="3 4">
    <name type="scientific">Beauveria asiatica</name>
    <dbReference type="NCBI Taxonomy" id="1069075"/>
    <lineage>
        <taxon>Eukaryota</taxon>
        <taxon>Fungi</taxon>
        <taxon>Dikarya</taxon>
        <taxon>Ascomycota</taxon>
        <taxon>Pezizomycotina</taxon>
        <taxon>Sordariomycetes</taxon>
        <taxon>Hypocreomycetidae</taxon>
        <taxon>Hypocreales</taxon>
        <taxon>Cordycipitaceae</taxon>
        <taxon>Beauveria</taxon>
    </lineage>
</organism>
<sequence>MQIQLSYPSTKLPNYLDVGQDARAMLFQVACQYQCTLGAIVDRRQQRFLDPAALFTPVNPPNRKRPLPSNASGNASRRPPPTADNAARAAKRSRPSNGGTSSNARSSAAALLRGPNPSVAQNRIGGQEAAAASTTTTTTSRPSLHDVTPSQIQNKPPPARRRSGQTKTAGRRTTQAGGRAVATQRRQQQQQQQQQQQESSPDEQPLSRPRRQVDEAQDEQVGDSEAEDDIEDDDGPPSPEKPYPHVAPFTRRVRQSTIETKWSPLGRGSHKALTSILQLAQRPVLQRLTSSSSSSSASASRRAAPTEAALRLITKRVLDKIRGVPARGLAPLPFPPASLPTRTQRGRPRGGRAEQDGGRETELNFESVLDAKQTLERQLDPVLHAVDLLGAEARRLEEELEQDYEKLRLLEAEARTRARENKNLLKKAHVLAPQGGGGGGGGGGGENGEEEGSKTFANTEGAAVNPFQIMDDDDDDEMRDMVAALGDHVDRIQANAAQTAGVGDQIQRTRAALQAVLARKLGAQT</sequence>
<gene>
    <name evidence="3" type="ORF">G3M48_001150</name>
</gene>
<keyword evidence="4" id="KW-1185">Reference proteome</keyword>
<comment type="caution">
    <text evidence="3">The sequence shown here is derived from an EMBL/GenBank/DDBJ whole genome shotgun (WGS) entry which is preliminary data.</text>
</comment>
<feature type="compositionally biased region" description="Low complexity" evidence="2">
    <location>
        <begin position="129"/>
        <end position="140"/>
    </location>
</feature>
<reference evidence="3 4" key="1">
    <citation type="submission" date="2020-02" db="EMBL/GenBank/DDBJ databases">
        <title>Comparative genomics of the hypocrealean fungal genus Beauvera.</title>
        <authorList>
            <person name="Showalter D.N."/>
            <person name="Bushley K.E."/>
            <person name="Rehner S.A."/>
        </authorList>
    </citation>
    <scope>NUCLEOTIDE SEQUENCE [LARGE SCALE GENOMIC DNA]</scope>
    <source>
        <strain evidence="3 4">ARSEF4384</strain>
    </source>
</reference>
<feature type="compositionally biased region" description="Low complexity" evidence="2">
    <location>
        <begin position="290"/>
        <end position="303"/>
    </location>
</feature>
<feature type="region of interest" description="Disordered" evidence="2">
    <location>
        <begin position="326"/>
        <end position="361"/>
    </location>
</feature>
<feature type="non-terminal residue" evidence="3">
    <location>
        <position position="525"/>
    </location>
</feature>
<dbReference type="EMBL" id="JAAHCF010001300">
    <property type="protein sequence ID" value="KAK8140985.1"/>
    <property type="molecule type" value="Genomic_DNA"/>
</dbReference>
<evidence type="ECO:0008006" key="5">
    <source>
        <dbReference type="Google" id="ProtNLM"/>
    </source>
</evidence>
<evidence type="ECO:0000313" key="3">
    <source>
        <dbReference type="EMBL" id="KAK8140985.1"/>
    </source>
</evidence>